<evidence type="ECO:0000256" key="8">
    <source>
        <dbReference type="ARBA" id="ARBA00064832"/>
    </source>
</evidence>
<evidence type="ECO:0000256" key="1">
    <source>
        <dbReference type="ARBA" id="ARBA00004123"/>
    </source>
</evidence>
<organism evidence="12 13">
    <name type="scientific">Branchiostoma lanceolatum</name>
    <name type="common">Common lancelet</name>
    <name type="synonym">Amphioxus lanceolatum</name>
    <dbReference type="NCBI Taxonomy" id="7740"/>
    <lineage>
        <taxon>Eukaryota</taxon>
        <taxon>Metazoa</taxon>
        <taxon>Chordata</taxon>
        <taxon>Cephalochordata</taxon>
        <taxon>Leptocardii</taxon>
        <taxon>Amphioxiformes</taxon>
        <taxon>Branchiostomatidae</taxon>
        <taxon>Branchiostoma</taxon>
    </lineage>
</organism>
<dbReference type="GO" id="GO:0006325">
    <property type="term" value="P:chromatin organization"/>
    <property type="evidence" value="ECO:0007669"/>
    <property type="project" value="UniProtKB-KW"/>
</dbReference>
<dbReference type="GO" id="GO:2000779">
    <property type="term" value="P:regulation of double-strand break repair"/>
    <property type="evidence" value="ECO:0007669"/>
    <property type="project" value="TreeGrafter"/>
</dbReference>
<feature type="compositionally biased region" description="Basic and acidic residues" evidence="10">
    <location>
        <begin position="79"/>
        <end position="88"/>
    </location>
</feature>
<keyword evidence="6" id="KW-0539">Nucleus</keyword>
<evidence type="ECO:0000256" key="10">
    <source>
        <dbReference type="SAM" id="MobiDB-lite"/>
    </source>
</evidence>
<evidence type="ECO:0000256" key="7">
    <source>
        <dbReference type="ARBA" id="ARBA00056057"/>
    </source>
</evidence>
<keyword evidence="2" id="KW-0597">Phosphoprotein</keyword>
<sequence>MSEQSENGSSDSPTEETTPTASPQKSPQKAATPKKETPKKEPPKKETPKKETPKKETPKKEDENENDEESSDEELVGLLEKDPVVEGKRQRKKTERLEVEVTTTPKEEFKIPEGKGTKLGEIERVEWQLQRNKSEDLKPLHRILFNKGGSATVVKRHIRQFSGFDFEKDSKEYEKKKEQILRYTVAALKYFCDTLDIEKKGNRDELVEKLMEFLMEPVSSGKAIPQPKKKRGRKKKGEGKADKKEGGKKKRRKQEAKSEEEVENNDDSSDDDEEEEEEEKEKPKKRKADGPKKAPKKTPKKTPKKQLKVKMQKPTPKKKPAVEVSSDDESDDEPLAKKIKKPPTNAELKDVVKKILEGANLEEITMKSVCKQVYEKYPEFDLTDRKDFIKSTVKSIIS</sequence>
<protein>
    <recommendedName>
        <fullName evidence="9">Protein DEK</fullName>
    </recommendedName>
</protein>
<feature type="compositionally biased region" description="Acidic residues" evidence="10">
    <location>
        <begin position="258"/>
        <end position="279"/>
    </location>
</feature>
<evidence type="ECO:0000256" key="6">
    <source>
        <dbReference type="ARBA" id="ARBA00023242"/>
    </source>
</evidence>
<evidence type="ECO:0000313" key="12">
    <source>
        <dbReference type="EMBL" id="CAH1253542.1"/>
    </source>
</evidence>
<feature type="region of interest" description="Disordered" evidence="10">
    <location>
        <begin position="217"/>
        <end position="342"/>
    </location>
</feature>
<evidence type="ECO:0000259" key="11">
    <source>
        <dbReference type="PROSITE" id="PS51998"/>
    </source>
</evidence>
<dbReference type="InterPro" id="IPR036361">
    <property type="entry name" value="SAP_dom_sf"/>
</dbReference>
<dbReference type="Gene3D" id="1.10.10.60">
    <property type="entry name" value="Homeodomain-like"/>
    <property type="match status" value="1"/>
</dbReference>
<feature type="region of interest" description="Disordered" evidence="10">
    <location>
        <begin position="1"/>
        <end position="115"/>
    </location>
</feature>
<accession>A0A8J9ZF98</accession>
<keyword evidence="4" id="KW-0156">Chromatin regulator</keyword>
<dbReference type="EMBL" id="OV696687">
    <property type="protein sequence ID" value="CAH1253542.1"/>
    <property type="molecule type" value="Genomic_DNA"/>
</dbReference>
<dbReference type="AlphaFoldDB" id="A0A8J9ZF98"/>
<dbReference type="GO" id="GO:0042393">
    <property type="term" value="F:histone binding"/>
    <property type="evidence" value="ECO:0007669"/>
    <property type="project" value="TreeGrafter"/>
</dbReference>
<feature type="compositionally biased region" description="Low complexity" evidence="10">
    <location>
        <begin position="9"/>
        <end position="23"/>
    </location>
</feature>
<dbReference type="PANTHER" id="PTHR13468:SF1">
    <property type="entry name" value="PROTEIN DEK"/>
    <property type="match status" value="1"/>
</dbReference>
<dbReference type="InterPro" id="IPR044198">
    <property type="entry name" value="DEK"/>
</dbReference>
<comment type="function">
    <text evidence="7">Involved in chromatin organization.</text>
</comment>
<dbReference type="Proteomes" id="UP000838412">
    <property type="component" value="Chromosome 2"/>
</dbReference>
<dbReference type="InterPro" id="IPR014876">
    <property type="entry name" value="DEK_C"/>
</dbReference>
<feature type="compositionally biased region" description="Basic and acidic residues" evidence="10">
    <location>
        <begin position="33"/>
        <end position="62"/>
    </location>
</feature>
<dbReference type="PROSITE" id="PS51998">
    <property type="entry name" value="DEK_C"/>
    <property type="match status" value="1"/>
</dbReference>
<gene>
    <name evidence="12" type="primary">DEK</name>
    <name evidence="12" type="ORF">BLAG_LOCUS13273</name>
</gene>
<dbReference type="OrthoDB" id="370884at2759"/>
<dbReference type="Pfam" id="PF08766">
    <property type="entry name" value="DEK_C"/>
    <property type="match status" value="1"/>
</dbReference>
<feature type="compositionally biased region" description="Basic residues" evidence="10">
    <location>
        <begin position="283"/>
        <end position="319"/>
    </location>
</feature>
<evidence type="ECO:0000256" key="5">
    <source>
        <dbReference type="ARBA" id="ARBA00023125"/>
    </source>
</evidence>
<comment type="subunit">
    <text evidence="8">Found in a mRNA splicing-dependent exon junction complex (EJC) with DEK, RBM8A, RNPS1, SRRM1 and ALYREF/THOC4. Interacts with histones H2A, H2B, H3, H4, acetylated histone H4, non-phosphorylated DAXX and HDAC2. Component of the B-WICH complex, at least composed of SMARCA5/SNF2H, BAZ1B/WSTF, SF3B1, DEK, MYO1C, ERCC6, MYBBP1A and DDX21. Binds DNA.</text>
</comment>
<evidence type="ECO:0000256" key="9">
    <source>
        <dbReference type="ARBA" id="ARBA00074520"/>
    </source>
</evidence>
<keyword evidence="5" id="KW-0238">DNA-binding</keyword>
<keyword evidence="3" id="KW-0013">ADP-ribosylation</keyword>
<evidence type="ECO:0000256" key="2">
    <source>
        <dbReference type="ARBA" id="ARBA00022553"/>
    </source>
</evidence>
<dbReference type="SUPFAM" id="SSF109715">
    <property type="entry name" value="DEK C-terminal domain"/>
    <property type="match status" value="1"/>
</dbReference>
<comment type="subcellular location">
    <subcellularLocation>
        <location evidence="1">Nucleus</location>
    </subcellularLocation>
</comment>
<dbReference type="GO" id="GO:0005634">
    <property type="term" value="C:nucleus"/>
    <property type="evidence" value="ECO:0007669"/>
    <property type="project" value="UniProtKB-SubCell"/>
</dbReference>
<evidence type="ECO:0000256" key="3">
    <source>
        <dbReference type="ARBA" id="ARBA00022765"/>
    </source>
</evidence>
<feature type="compositionally biased region" description="Basic residues" evidence="10">
    <location>
        <begin position="227"/>
        <end position="237"/>
    </location>
</feature>
<evidence type="ECO:0000313" key="13">
    <source>
        <dbReference type="Proteomes" id="UP000838412"/>
    </source>
</evidence>
<reference evidence="12" key="1">
    <citation type="submission" date="2022-01" db="EMBL/GenBank/DDBJ databases">
        <authorList>
            <person name="Braso-Vives M."/>
        </authorList>
    </citation>
    <scope>NUCLEOTIDE SEQUENCE</scope>
</reference>
<dbReference type="FunFam" id="1.10.10.60:FF:000148">
    <property type="entry name" value="Dek, isoform B"/>
    <property type="match status" value="1"/>
</dbReference>
<dbReference type="GO" id="GO:0003677">
    <property type="term" value="F:DNA binding"/>
    <property type="evidence" value="ECO:0007669"/>
    <property type="project" value="UniProtKB-KW"/>
</dbReference>
<evidence type="ECO:0000256" key="4">
    <source>
        <dbReference type="ARBA" id="ARBA00022853"/>
    </source>
</evidence>
<feature type="compositionally biased region" description="Basic and acidic residues" evidence="10">
    <location>
        <begin position="95"/>
        <end position="115"/>
    </location>
</feature>
<keyword evidence="13" id="KW-1185">Reference proteome</keyword>
<feature type="compositionally biased region" description="Acidic residues" evidence="10">
    <location>
        <begin position="63"/>
        <end position="75"/>
    </location>
</feature>
<proteinExistence type="predicted"/>
<dbReference type="PANTHER" id="PTHR13468">
    <property type="entry name" value="DEK PROTEIN"/>
    <property type="match status" value="1"/>
</dbReference>
<dbReference type="SUPFAM" id="SSF68906">
    <property type="entry name" value="SAP domain"/>
    <property type="match status" value="1"/>
</dbReference>
<feature type="domain" description="DEK-C" evidence="11">
    <location>
        <begin position="342"/>
        <end position="398"/>
    </location>
</feature>
<name>A0A8J9ZF98_BRALA</name>